<organism evidence="1">
    <name type="scientific">marine sediment metagenome</name>
    <dbReference type="NCBI Taxonomy" id="412755"/>
    <lineage>
        <taxon>unclassified sequences</taxon>
        <taxon>metagenomes</taxon>
        <taxon>ecological metagenomes</taxon>
    </lineage>
</organism>
<dbReference type="EMBL" id="LAZR01003130">
    <property type="protein sequence ID" value="KKN21650.1"/>
    <property type="molecule type" value="Genomic_DNA"/>
</dbReference>
<accession>A0A0F9NQ80</accession>
<proteinExistence type="predicted"/>
<evidence type="ECO:0000313" key="1">
    <source>
        <dbReference type="EMBL" id="KKN21650.1"/>
    </source>
</evidence>
<protein>
    <submittedName>
        <fullName evidence="1">Uncharacterized protein</fullName>
    </submittedName>
</protein>
<dbReference type="AlphaFoldDB" id="A0A0F9NQ80"/>
<sequence>MNTFKESIEIIQEMQEHFKKRPDATFKIILDMLKKALEILEKLGILEEWTKIMDEKYGKI</sequence>
<gene>
    <name evidence="1" type="ORF">LCGC14_0923350</name>
</gene>
<reference evidence="1" key="1">
    <citation type="journal article" date="2015" name="Nature">
        <title>Complex archaea that bridge the gap between prokaryotes and eukaryotes.</title>
        <authorList>
            <person name="Spang A."/>
            <person name="Saw J.H."/>
            <person name="Jorgensen S.L."/>
            <person name="Zaremba-Niedzwiedzka K."/>
            <person name="Martijn J."/>
            <person name="Lind A.E."/>
            <person name="van Eijk R."/>
            <person name="Schleper C."/>
            <person name="Guy L."/>
            <person name="Ettema T.J."/>
        </authorList>
    </citation>
    <scope>NUCLEOTIDE SEQUENCE</scope>
</reference>
<name>A0A0F9NQ80_9ZZZZ</name>
<comment type="caution">
    <text evidence="1">The sequence shown here is derived from an EMBL/GenBank/DDBJ whole genome shotgun (WGS) entry which is preliminary data.</text>
</comment>